<dbReference type="InterPro" id="IPR000630">
    <property type="entry name" value="Ribosomal_uS8"/>
</dbReference>
<dbReference type="Gene3D" id="3.30.1490.10">
    <property type="match status" value="1"/>
</dbReference>
<comment type="function">
    <text evidence="5">One of the primary rRNA binding proteins, it binds directly to 16S rRNA central domain where it helps coordinate assembly of the platform of the 30S subunit.</text>
</comment>
<evidence type="ECO:0000256" key="6">
    <source>
        <dbReference type="RuleBase" id="RU003660"/>
    </source>
</evidence>
<sequence>MLITDPIGDFITRLKNASMVQKSSVSVPFSNMKHAVALTLKKSGYVGEITESGDGIKKVITVTLLYDESGSPRIHDVKRVSKPGRRLYTSVKHIHPIKYGKGLMVLSTPRGILSDAEARENRVGGETLFTIW</sequence>
<dbReference type="InterPro" id="IPR035987">
    <property type="entry name" value="Ribosomal_uS8_sf"/>
</dbReference>
<dbReference type="PROSITE" id="PS00053">
    <property type="entry name" value="RIBOSOMAL_S8"/>
    <property type="match status" value="1"/>
</dbReference>
<evidence type="ECO:0000256" key="1">
    <source>
        <dbReference type="ARBA" id="ARBA00006471"/>
    </source>
</evidence>
<name>A0A1F6C5K6_9BACT</name>
<comment type="subunit">
    <text evidence="5">Part of the 30S ribosomal subunit. Contacts proteins S5 and S12.</text>
</comment>
<evidence type="ECO:0000313" key="7">
    <source>
        <dbReference type="EMBL" id="OGG44444.1"/>
    </source>
</evidence>
<dbReference type="EMBL" id="MFKP01000009">
    <property type="protein sequence ID" value="OGG44444.1"/>
    <property type="molecule type" value="Genomic_DNA"/>
</dbReference>
<evidence type="ECO:0000256" key="3">
    <source>
        <dbReference type="ARBA" id="ARBA00023274"/>
    </source>
</evidence>
<comment type="similarity">
    <text evidence="1 5 6">Belongs to the universal ribosomal protein uS8 family.</text>
</comment>
<keyword evidence="5" id="KW-0694">RNA-binding</keyword>
<dbReference type="HAMAP" id="MF_01302_B">
    <property type="entry name" value="Ribosomal_uS8_B"/>
    <property type="match status" value="1"/>
</dbReference>
<evidence type="ECO:0000256" key="4">
    <source>
        <dbReference type="ARBA" id="ARBA00035258"/>
    </source>
</evidence>
<dbReference type="Gene3D" id="3.30.1370.30">
    <property type="match status" value="1"/>
</dbReference>
<dbReference type="Pfam" id="PF00410">
    <property type="entry name" value="Ribosomal_S8"/>
    <property type="match status" value="1"/>
</dbReference>
<dbReference type="GO" id="GO:0006412">
    <property type="term" value="P:translation"/>
    <property type="evidence" value="ECO:0007669"/>
    <property type="project" value="UniProtKB-UniRule"/>
</dbReference>
<dbReference type="SUPFAM" id="SSF56047">
    <property type="entry name" value="Ribosomal protein S8"/>
    <property type="match status" value="1"/>
</dbReference>
<dbReference type="GO" id="GO:0003735">
    <property type="term" value="F:structural constituent of ribosome"/>
    <property type="evidence" value="ECO:0007669"/>
    <property type="project" value="InterPro"/>
</dbReference>
<evidence type="ECO:0000256" key="5">
    <source>
        <dbReference type="HAMAP-Rule" id="MF_01302"/>
    </source>
</evidence>
<dbReference type="InterPro" id="IPR047863">
    <property type="entry name" value="Ribosomal_uS8_CS"/>
</dbReference>
<protein>
    <recommendedName>
        <fullName evidence="4 5">Small ribosomal subunit protein uS8</fullName>
    </recommendedName>
</protein>
<dbReference type="AlphaFoldDB" id="A0A1F6C5K6"/>
<dbReference type="PANTHER" id="PTHR11758">
    <property type="entry name" value="40S RIBOSOMAL PROTEIN S15A"/>
    <property type="match status" value="1"/>
</dbReference>
<dbReference type="NCBIfam" id="NF001109">
    <property type="entry name" value="PRK00136.1"/>
    <property type="match status" value="1"/>
</dbReference>
<dbReference type="GO" id="GO:0005840">
    <property type="term" value="C:ribosome"/>
    <property type="evidence" value="ECO:0007669"/>
    <property type="project" value="UniProtKB-KW"/>
</dbReference>
<proteinExistence type="inferred from homology"/>
<keyword evidence="2 5" id="KW-0689">Ribosomal protein</keyword>
<dbReference type="GO" id="GO:0019843">
    <property type="term" value="F:rRNA binding"/>
    <property type="evidence" value="ECO:0007669"/>
    <property type="project" value="UniProtKB-UniRule"/>
</dbReference>
<dbReference type="Proteomes" id="UP000178249">
    <property type="component" value="Unassembled WGS sequence"/>
</dbReference>
<keyword evidence="3 5" id="KW-0687">Ribonucleoprotein</keyword>
<evidence type="ECO:0000256" key="2">
    <source>
        <dbReference type="ARBA" id="ARBA00022980"/>
    </source>
</evidence>
<gene>
    <name evidence="5" type="primary">rpsH</name>
    <name evidence="7" type="ORF">A2841_00540</name>
</gene>
<evidence type="ECO:0000313" key="8">
    <source>
        <dbReference type="Proteomes" id="UP000178249"/>
    </source>
</evidence>
<dbReference type="GO" id="GO:0005737">
    <property type="term" value="C:cytoplasm"/>
    <property type="evidence" value="ECO:0007669"/>
    <property type="project" value="UniProtKB-ARBA"/>
</dbReference>
<reference evidence="7 8" key="1">
    <citation type="journal article" date="2016" name="Nat. Commun.">
        <title>Thousands of microbial genomes shed light on interconnected biogeochemical processes in an aquifer system.</title>
        <authorList>
            <person name="Anantharaman K."/>
            <person name="Brown C.T."/>
            <person name="Hug L.A."/>
            <person name="Sharon I."/>
            <person name="Castelle C.J."/>
            <person name="Probst A.J."/>
            <person name="Thomas B.C."/>
            <person name="Singh A."/>
            <person name="Wilkins M.J."/>
            <person name="Karaoz U."/>
            <person name="Brodie E.L."/>
            <person name="Williams K.H."/>
            <person name="Hubbard S.S."/>
            <person name="Banfield J.F."/>
        </authorList>
    </citation>
    <scope>NUCLEOTIDE SEQUENCE [LARGE SCALE GENOMIC DNA]</scope>
</reference>
<keyword evidence="5" id="KW-0699">rRNA-binding</keyword>
<organism evidence="7 8">
    <name type="scientific">Candidatus Kaiserbacteria bacterium RIFCSPHIGHO2_01_FULL_48_10</name>
    <dbReference type="NCBI Taxonomy" id="1798476"/>
    <lineage>
        <taxon>Bacteria</taxon>
        <taxon>Candidatus Kaiseribacteriota</taxon>
    </lineage>
</organism>
<dbReference type="FunFam" id="3.30.1490.10:FF:000001">
    <property type="entry name" value="30S ribosomal protein S8"/>
    <property type="match status" value="1"/>
</dbReference>
<comment type="caution">
    <text evidence="7">The sequence shown here is derived from an EMBL/GenBank/DDBJ whole genome shotgun (WGS) entry which is preliminary data.</text>
</comment>
<dbReference type="GO" id="GO:1990904">
    <property type="term" value="C:ribonucleoprotein complex"/>
    <property type="evidence" value="ECO:0007669"/>
    <property type="project" value="UniProtKB-KW"/>
</dbReference>
<accession>A0A1F6C5K6</accession>